<dbReference type="Proteomes" id="UP000525078">
    <property type="component" value="Unassembled WGS sequence"/>
</dbReference>
<dbReference type="InterPro" id="IPR011009">
    <property type="entry name" value="Kinase-like_dom_sf"/>
</dbReference>
<dbReference type="InterPro" id="IPR052059">
    <property type="entry name" value="CR_Ser/Thr_kinase"/>
</dbReference>
<dbReference type="AlphaFoldDB" id="A0A7J6GW82"/>
<dbReference type="EMBL" id="JAATIQ010000023">
    <property type="protein sequence ID" value="KAF4398768.1"/>
    <property type="molecule type" value="Genomic_DNA"/>
</dbReference>
<dbReference type="GO" id="GO:0016301">
    <property type="term" value="F:kinase activity"/>
    <property type="evidence" value="ECO:0007669"/>
    <property type="project" value="UniProtKB-KW"/>
</dbReference>
<evidence type="ECO:0000256" key="2">
    <source>
        <dbReference type="ARBA" id="ARBA00022741"/>
    </source>
</evidence>
<evidence type="ECO:0000313" key="6">
    <source>
        <dbReference type="EMBL" id="KAF4398768.1"/>
    </source>
</evidence>
<comment type="caution">
    <text evidence="5">The sequence shown here is derived from an EMBL/GenBank/DDBJ whole genome shotgun (WGS) entry which is preliminary data.</text>
</comment>
<proteinExistence type="predicted"/>
<dbReference type="PANTHER" id="PTHR47973">
    <property type="entry name" value="CYSTEINE-RICH RECEPTOR-LIKE PROTEIN KINASE 3"/>
    <property type="match status" value="1"/>
</dbReference>
<dbReference type="EMBL" id="JAATIP010000042">
    <property type="protein sequence ID" value="KAF4386359.1"/>
    <property type="molecule type" value="Genomic_DNA"/>
</dbReference>
<evidence type="ECO:0000313" key="7">
    <source>
        <dbReference type="Proteomes" id="UP000525078"/>
    </source>
</evidence>
<organism evidence="5 7">
    <name type="scientific">Cannabis sativa</name>
    <name type="common">Hemp</name>
    <name type="synonym">Marijuana</name>
    <dbReference type="NCBI Taxonomy" id="3483"/>
    <lineage>
        <taxon>Eukaryota</taxon>
        <taxon>Viridiplantae</taxon>
        <taxon>Streptophyta</taxon>
        <taxon>Embryophyta</taxon>
        <taxon>Tracheophyta</taxon>
        <taxon>Spermatophyta</taxon>
        <taxon>Magnoliopsida</taxon>
        <taxon>eudicotyledons</taxon>
        <taxon>Gunneridae</taxon>
        <taxon>Pentapetalae</taxon>
        <taxon>rosids</taxon>
        <taxon>fabids</taxon>
        <taxon>Rosales</taxon>
        <taxon>Cannabaceae</taxon>
        <taxon>Cannabis</taxon>
    </lineage>
</organism>
<reference evidence="7 8" key="1">
    <citation type="journal article" date="2020" name="bioRxiv">
        <title>Sequence and annotation of 42 cannabis genomes reveals extensive copy number variation in cannabinoid synthesis and pathogen resistance genes.</title>
        <authorList>
            <person name="Mckernan K.J."/>
            <person name="Helbert Y."/>
            <person name="Kane L.T."/>
            <person name="Ebling H."/>
            <person name="Zhang L."/>
            <person name="Liu B."/>
            <person name="Eaton Z."/>
            <person name="Mclaughlin S."/>
            <person name="Kingan S."/>
            <person name="Baybayan P."/>
            <person name="Concepcion G."/>
            <person name="Jordan M."/>
            <person name="Riva A."/>
            <person name="Barbazuk W."/>
            <person name="Harkins T."/>
        </authorList>
    </citation>
    <scope>NUCLEOTIDE SEQUENCE [LARGE SCALE GENOMIC DNA]</scope>
    <source>
        <strain evidence="7 8">cv. Jamaican Lion 4</strain>
        <strain evidence="6">Father</strain>
        <strain evidence="5">Mother</strain>
        <tissue evidence="5">Leaf</tissue>
    </source>
</reference>
<dbReference type="Gene3D" id="1.10.510.10">
    <property type="entry name" value="Transferase(Phosphotransferase) domain 1"/>
    <property type="match status" value="1"/>
</dbReference>
<evidence type="ECO:0000313" key="5">
    <source>
        <dbReference type="EMBL" id="KAF4386359.1"/>
    </source>
</evidence>
<dbReference type="GO" id="GO:0005524">
    <property type="term" value="F:ATP binding"/>
    <property type="evidence" value="ECO:0007669"/>
    <property type="project" value="UniProtKB-KW"/>
</dbReference>
<evidence type="ECO:0000256" key="3">
    <source>
        <dbReference type="ARBA" id="ARBA00022777"/>
    </source>
</evidence>
<evidence type="ECO:0008006" key="9">
    <source>
        <dbReference type="Google" id="ProtNLM"/>
    </source>
</evidence>
<keyword evidence="4" id="KW-0067">ATP-binding</keyword>
<accession>A0A7J6GW82</accession>
<keyword evidence="8" id="KW-1185">Reference proteome</keyword>
<protein>
    <recommendedName>
        <fullName evidence="9">Serine-threonine/tyrosine-protein kinase catalytic domain-containing protein</fullName>
    </recommendedName>
</protein>
<name>A0A7J6GW82_CANSA</name>
<keyword evidence="3" id="KW-0418">Kinase</keyword>
<keyword evidence="2" id="KW-0547">Nucleotide-binding</keyword>
<evidence type="ECO:0000256" key="4">
    <source>
        <dbReference type="ARBA" id="ARBA00022840"/>
    </source>
</evidence>
<keyword evidence="1" id="KW-0808">Transferase</keyword>
<evidence type="ECO:0000256" key="1">
    <source>
        <dbReference type="ARBA" id="ARBA00022679"/>
    </source>
</evidence>
<dbReference type="SUPFAM" id="SSF56112">
    <property type="entry name" value="Protein kinase-like (PK-like)"/>
    <property type="match status" value="1"/>
</dbReference>
<evidence type="ECO:0000313" key="8">
    <source>
        <dbReference type="Proteomes" id="UP000583929"/>
    </source>
</evidence>
<gene>
    <name evidence="5" type="ORF">F8388_019986</name>
    <name evidence="6" type="ORF">G4B88_028131</name>
</gene>
<dbReference type="Proteomes" id="UP000583929">
    <property type="component" value="Unassembled WGS sequence"/>
</dbReference>
<sequence length="149" mass="16999">MEISIAGRVAMADWKKLLAGVYDSERSNELDWKNRLQHWISRGFRKPKIVNFDLARFSSSAASYVPSVTIAGTLLTEKVDVYNFGVLVLEIVSGVRNNKLRSHDTFETLVTHVWKYYQSNTVSEIIEKSLAEEDSEEVERFVQVGLSKI</sequence>